<proteinExistence type="inferred from homology"/>
<dbReference type="InterPro" id="IPR029044">
    <property type="entry name" value="Nucleotide-diphossugar_trans"/>
</dbReference>
<evidence type="ECO:0000256" key="2">
    <source>
        <dbReference type="ARBA" id="ARBA00022679"/>
    </source>
</evidence>
<dbReference type="PANTHER" id="PTHR11183">
    <property type="entry name" value="GLYCOGENIN SUBFAMILY MEMBER"/>
    <property type="match status" value="1"/>
</dbReference>
<dbReference type="InterPro" id="IPR002495">
    <property type="entry name" value="Glyco_trans_8"/>
</dbReference>
<evidence type="ECO:0000313" key="5">
    <source>
        <dbReference type="EMBL" id="KAL3819726.1"/>
    </source>
</evidence>
<keyword evidence="2" id="KW-0808">Transferase</keyword>
<comment type="caution">
    <text evidence="5">The sequence shown here is derived from an EMBL/GenBank/DDBJ whole genome shotgun (WGS) entry which is preliminary data.</text>
</comment>
<dbReference type="Proteomes" id="UP001634393">
    <property type="component" value="Unassembled WGS sequence"/>
</dbReference>
<dbReference type="EMBL" id="JBJXBP010000007">
    <property type="protein sequence ID" value="KAL3819726.1"/>
    <property type="molecule type" value="Genomic_DNA"/>
</dbReference>
<dbReference type="GO" id="GO:0016757">
    <property type="term" value="F:glycosyltransferase activity"/>
    <property type="evidence" value="ECO:0007669"/>
    <property type="project" value="UniProtKB-KW"/>
</dbReference>
<dbReference type="EC" id="2.4.1.-" evidence="4"/>
<reference evidence="5 6" key="1">
    <citation type="submission" date="2024-12" db="EMBL/GenBank/DDBJ databases">
        <title>The unique morphological basis and parallel evolutionary history of personate flowers in Penstemon.</title>
        <authorList>
            <person name="Depatie T.H."/>
            <person name="Wessinger C.A."/>
        </authorList>
    </citation>
    <scope>NUCLEOTIDE SEQUENCE [LARGE SCALE GENOMIC DNA]</scope>
    <source>
        <strain evidence="5">WTNN_2</strain>
        <tissue evidence="5">Leaf</tissue>
    </source>
</reference>
<evidence type="ECO:0000313" key="6">
    <source>
        <dbReference type="Proteomes" id="UP001634393"/>
    </source>
</evidence>
<accession>A0ABD3S5F2</accession>
<protein>
    <recommendedName>
        <fullName evidence="4">Hexosyltransferase</fullName>
        <ecNumber evidence="4">2.4.1.-</ecNumber>
    </recommendedName>
</protein>
<sequence length="512" mass="60156">MASMFSKPKPFTFPLTFLWILLLLLSMINYLYFTIYYTLQNEFRNMTNNLKIIRNPEWFEVIAREIKNETIKIGLVNMDEIPDEIRTETKMVNIHFDHVDEHIRWSDLFPERIDEIIPSKCPNIAMPRFEDYQELDVVIASVSHYECGVGGLRNIFRLQINLVVANLLVRSGRKDNAPLFVVFLGSCGPMWEIFRCDDLLWNEGDIWVYKPELKMIKQKVLMPVGTCQFVPPFSQLAILTSFLMDEQIQTADTMDHLPQPKEAYVTILHSSEDYICGAMALAQSIIQSNSTKDLVLLVDDHISLQSQNHLRASGWKIKQIQRIWSPFSTNGSYNEWNYSKLRIWQLKQYDKVMFIDSDLIVKRSLDRFFVYPQLTAAGNYQKHFFNSGLMLVEPSKCTFDTLMKTRFVVESYNGGDQGFLNEMFSWWHRLPAKANYLKVFVDVNDRLHQIPDDVYAIHYTGVKPWKCRKEYDCNWDGDEFGRYASNSAHKRWWQVYNAMPKNLRDYCAINMD</sequence>
<evidence type="ECO:0000256" key="3">
    <source>
        <dbReference type="ARBA" id="ARBA00023211"/>
    </source>
</evidence>
<comment type="similarity">
    <text evidence="4">Belongs to the glycosyltransferase 8 family.</text>
</comment>
<dbReference type="Gene3D" id="3.90.550.10">
    <property type="entry name" value="Spore Coat Polysaccharide Biosynthesis Protein SpsA, Chain A"/>
    <property type="match status" value="1"/>
</dbReference>
<keyword evidence="3" id="KW-0464">Manganese</keyword>
<gene>
    <name evidence="5" type="ORF">ACJIZ3_005631</name>
</gene>
<dbReference type="AlphaFoldDB" id="A0ABD3S5F2"/>
<dbReference type="InterPro" id="IPR050587">
    <property type="entry name" value="GNT1/Glycosyltrans_8"/>
</dbReference>
<organism evidence="5 6">
    <name type="scientific">Penstemon smallii</name>
    <dbReference type="NCBI Taxonomy" id="265156"/>
    <lineage>
        <taxon>Eukaryota</taxon>
        <taxon>Viridiplantae</taxon>
        <taxon>Streptophyta</taxon>
        <taxon>Embryophyta</taxon>
        <taxon>Tracheophyta</taxon>
        <taxon>Spermatophyta</taxon>
        <taxon>Magnoliopsida</taxon>
        <taxon>eudicotyledons</taxon>
        <taxon>Gunneridae</taxon>
        <taxon>Pentapetalae</taxon>
        <taxon>asterids</taxon>
        <taxon>lamiids</taxon>
        <taxon>Lamiales</taxon>
        <taxon>Plantaginaceae</taxon>
        <taxon>Cheloneae</taxon>
        <taxon>Penstemon</taxon>
    </lineage>
</organism>
<evidence type="ECO:0000256" key="4">
    <source>
        <dbReference type="RuleBase" id="RU362027"/>
    </source>
</evidence>
<dbReference type="Pfam" id="PF01501">
    <property type="entry name" value="Glyco_transf_8"/>
    <property type="match status" value="1"/>
</dbReference>
<evidence type="ECO:0000256" key="1">
    <source>
        <dbReference type="ARBA" id="ARBA00022676"/>
    </source>
</evidence>
<keyword evidence="6" id="KW-1185">Reference proteome</keyword>
<dbReference type="CDD" id="cd02537">
    <property type="entry name" value="GT8_Glycogenin"/>
    <property type="match status" value="1"/>
</dbReference>
<keyword evidence="1" id="KW-0328">Glycosyltransferase</keyword>
<dbReference type="SUPFAM" id="SSF53448">
    <property type="entry name" value="Nucleotide-diphospho-sugar transferases"/>
    <property type="match status" value="1"/>
</dbReference>
<name>A0ABD3S5F2_9LAMI</name>